<dbReference type="RefSeq" id="WP_012466298.1">
    <property type="nucleotide sequence ID" value="NC_010803.1"/>
</dbReference>
<sequence length="172" mass="18945">MGYVENNLMQGEKLYAKARLHWTVFVKAILFMALSLGLMVFSYWATLDGNPELSSAAWYTGVVILVAGLWFTGEAFVKRQSTELAVTSKRIIAKFGFIRRSTIELNHSKVESFHVEQGVLGRILGFGTLSINGTGGGITPIPGIGDPLGFRRKAMEAIDAFQETPESSLRRT</sequence>
<evidence type="ECO:0000313" key="4">
    <source>
        <dbReference type="Proteomes" id="UP000008841"/>
    </source>
</evidence>
<dbReference type="Proteomes" id="UP000008841">
    <property type="component" value="Chromosome"/>
</dbReference>
<dbReference type="AlphaFoldDB" id="B3ECZ6"/>
<dbReference type="PANTHER" id="PTHR37938:SF1">
    <property type="entry name" value="BLL0215 PROTEIN"/>
    <property type="match status" value="1"/>
</dbReference>
<evidence type="ECO:0000313" key="3">
    <source>
        <dbReference type="EMBL" id="ACD90421.1"/>
    </source>
</evidence>
<gene>
    <name evidence="3" type="ordered locus">Clim_1361</name>
</gene>
<feature type="domain" description="YdbS-like PH" evidence="2">
    <location>
        <begin position="81"/>
        <end position="137"/>
    </location>
</feature>
<feature type="transmembrane region" description="Helical" evidence="1">
    <location>
        <begin position="56"/>
        <end position="77"/>
    </location>
</feature>
<dbReference type="OrthoDB" id="3378680at2"/>
<keyword evidence="1" id="KW-1133">Transmembrane helix</keyword>
<dbReference type="Pfam" id="PF03703">
    <property type="entry name" value="bPH_2"/>
    <property type="match status" value="1"/>
</dbReference>
<protein>
    <submittedName>
        <fullName evidence="3">Membrane-flanked domain</fullName>
    </submittedName>
</protein>
<dbReference type="KEGG" id="cli:Clim_1361"/>
<name>B3ECZ6_CHLL2</name>
<keyword evidence="1" id="KW-0812">Transmembrane</keyword>
<dbReference type="PANTHER" id="PTHR37938">
    <property type="entry name" value="BLL0215 PROTEIN"/>
    <property type="match status" value="1"/>
</dbReference>
<accession>B3ECZ6</accession>
<dbReference type="EMBL" id="CP001097">
    <property type="protein sequence ID" value="ACD90421.1"/>
    <property type="molecule type" value="Genomic_DNA"/>
</dbReference>
<dbReference type="InterPro" id="IPR005182">
    <property type="entry name" value="YdbS-like_PH"/>
</dbReference>
<proteinExistence type="predicted"/>
<feature type="transmembrane region" description="Helical" evidence="1">
    <location>
        <begin position="20"/>
        <end position="44"/>
    </location>
</feature>
<evidence type="ECO:0000259" key="2">
    <source>
        <dbReference type="Pfam" id="PF03703"/>
    </source>
</evidence>
<evidence type="ECO:0000256" key="1">
    <source>
        <dbReference type="SAM" id="Phobius"/>
    </source>
</evidence>
<keyword evidence="1" id="KW-0472">Membrane</keyword>
<dbReference type="HOGENOM" id="CLU_111557_1_0_10"/>
<dbReference type="eggNOG" id="COG3428">
    <property type="taxonomic scope" value="Bacteria"/>
</dbReference>
<reference evidence="3 4" key="1">
    <citation type="submission" date="2008-05" db="EMBL/GenBank/DDBJ databases">
        <title>Complete sequence of Chlorobium limicola DSM 245.</title>
        <authorList>
            <consortium name="US DOE Joint Genome Institute"/>
            <person name="Lucas S."/>
            <person name="Copeland A."/>
            <person name="Lapidus A."/>
            <person name="Glavina del Rio T."/>
            <person name="Dalin E."/>
            <person name="Tice H."/>
            <person name="Bruce D."/>
            <person name="Goodwin L."/>
            <person name="Pitluck S."/>
            <person name="Schmutz J."/>
            <person name="Larimer F."/>
            <person name="Land M."/>
            <person name="Hauser L."/>
            <person name="Kyrpides N."/>
            <person name="Ovchinnikova G."/>
            <person name="Zhao F."/>
            <person name="Li T."/>
            <person name="Liu Z."/>
            <person name="Overmann J."/>
            <person name="Bryant D.A."/>
            <person name="Richardson P."/>
        </authorList>
    </citation>
    <scope>NUCLEOTIDE SEQUENCE [LARGE SCALE GENOMIC DNA]</scope>
    <source>
        <strain evidence="4">DSM 245 / NBRC 103803 / 6330</strain>
    </source>
</reference>
<dbReference type="STRING" id="290315.Clim_1361"/>
<organism evidence="3 4">
    <name type="scientific">Chlorobium limicola (strain DSM 245 / NBRC 103803 / 6330)</name>
    <dbReference type="NCBI Taxonomy" id="290315"/>
    <lineage>
        <taxon>Bacteria</taxon>
        <taxon>Pseudomonadati</taxon>
        <taxon>Chlorobiota</taxon>
        <taxon>Chlorobiia</taxon>
        <taxon>Chlorobiales</taxon>
        <taxon>Chlorobiaceae</taxon>
        <taxon>Chlorobium/Pelodictyon group</taxon>
        <taxon>Chlorobium</taxon>
    </lineage>
</organism>